<evidence type="ECO:0000256" key="1">
    <source>
        <dbReference type="ARBA" id="ARBA00022723"/>
    </source>
</evidence>
<dbReference type="GO" id="GO:0008270">
    <property type="term" value="F:zinc ion binding"/>
    <property type="evidence" value="ECO:0007669"/>
    <property type="project" value="UniProtKB-KW"/>
</dbReference>
<evidence type="ECO:0000313" key="8">
    <source>
        <dbReference type="Proteomes" id="UP000250919"/>
    </source>
</evidence>
<evidence type="ECO:0000259" key="5">
    <source>
        <dbReference type="Pfam" id="PF01258"/>
    </source>
</evidence>
<evidence type="ECO:0000313" key="6">
    <source>
        <dbReference type="EMBL" id="NDL05826.1"/>
    </source>
</evidence>
<sequence>MSREIDHACQHAEKTLERRISEHVNRSVGVSAFECEECDQPIPVERRMNIAGVIRCVACQEVFELKQKHYRSI</sequence>
<comment type="caution">
    <text evidence="7">The sequence shown here is derived from an EMBL/GenBank/DDBJ whole genome shotgun (WGS) entry which is preliminary data.</text>
</comment>
<name>A0A329X9V7_9GAMM</name>
<dbReference type="SUPFAM" id="SSF57716">
    <property type="entry name" value="Glucocorticoid receptor-like (DNA-binding domain)"/>
    <property type="match status" value="1"/>
</dbReference>
<keyword evidence="2" id="KW-0863">Zinc-finger</keyword>
<organism evidence="7 8">
    <name type="scientific">Photorhabdus bodei</name>
    <dbReference type="NCBI Taxonomy" id="2029681"/>
    <lineage>
        <taxon>Bacteria</taxon>
        <taxon>Pseudomonadati</taxon>
        <taxon>Pseudomonadota</taxon>
        <taxon>Gammaproteobacteria</taxon>
        <taxon>Enterobacterales</taxon>
        <taxon>Morganellaceae</taxon>
        <taxon>Photorhabdus</taxon>
    </lineage>
</organism>
<dbReference type="PANTHER" id="PTHR38777:SF1">
    <property type="entry name" value="DNAK SUPPRESSOR PROTEIN"/>
    <property type="match status" value="1"/>
</dbReference>
<dbReference type="PROSITE" id="PS51128">
    <property type="entry name" value="ZF_DKSA_2"/>
    <property type="match status" value="1"/>
</dbReference>
<dbReference type="Proteomes" id="UP000466619">
    <property type="component" value="Unassembled WGS sequence"/>
</dbReference>
<dbReference type="Gene3D" id="1.20.120.910">
    <property type="entry name" value="DksA, coiled-coil domain"/>
    <property type="match status" value="1"/>
</dbReference>
<dbReference type="PANTHER" id="PTHR38777">
    <property type="entry name" value="FELS-2 PROPHAGE PROTEIN"/>
    <property type="match status" value="1"/>
</dbReference>
<feature type="zinc finger region" description="dksA C4-type" evidence="4">
    <location>
        <begin position="35"/>
        <end position="59"/>
    </location>
</feature>
<keyword evidence="9" id="KW-1185">Reference proteome</keyword>
<dbReference type="GeneID" id="88806289"/>
<evidence type="ECO:0000313" key="7">
    <source>
        <dbReference type="EMBL" id="RAX12770.1"/>
    </source>
</evidence>
<reference evidence="7" key="1">
    <citation type="submission" date="2017-08" db="EMBL/GenBank/DDBJ databases">
        <authorList>
            <person name="de Groot N.N."/>
        </authorList>
    </citation>
    <scope>NUCLEOTIDE SEQUENCE</scope>
    <source>
        <strain evidence="7">LJ24-63</strain>
    </source>
</reference>
<accession>A0A329X9V7</accession>
<protein>
    <submittedName>
        <fullName evidence="6">TraR/DksA family transcriptional regulator</fullName>
    </submittedName>
</protein>
<dbReference type="AlphaFoldDB" id="A0A329X9V7"/>
<dbReference type="GO" id="GO:1900378">
    <property type="term" value="P:positive regulation of secondary metabolite biosynthetic process"/>
    <property type="evidence" value="ECO:0007669"/>
    <property type="project" value="TreeGrafter"/>
</dbReference>
<dbReference type="RefSeq" id="WP_023043970.1">
    <property type="nucleotide sequence ID" value="NZ_CAWNYH010000013.1"/>
</dbReference>
<dbReference type="EMBL" id="NSCM01000013">
    <property type="protein sequence ID" value="RAX12770.1"/>
    <property type="molecule type" value="Genomic_DNA"/>
</dbReference>
<dbReference type="Proteomes" id="UP000250919">
    <property type="component" value="Unassembled WGS sequence"/>
</dbReference>
<evidence type="ECO:0000256" key="4">
    <source>
        <dbReference type="PROSITE-ProRule" id="PRU00510"/>
    </source>
</evidence>
<dbReference type="InterPro" id="IPR000962">
    <property type="entry name" value="Znf_DskA_TraR"/>
</dbReference>
<feature type="domain" description="Zinc finger DksA/TraR C4-type" evidence="5">
    <location>
        <begin position="30"/>
        <end position="64"/>
    </location>
</feature>
<proteinExistence type="predicted"/>
<evidence type="ECO:0000256" key="3">
    <source>
        <dbReference type="ARBA" id="ARBA00022833"/>
    </source>
</evidence>
<evidence type="ECO:0000256" key="2">
    <source>
        <dbReference type="ARBA" id="ARBA00022771"/>
    </source>
</evidence>
<dbReference type="Pfam" id="PF01258">
    <property type="entry name" value="zf-dskA_traR"/>
    <property type="match status" value="1"/>
</dbReference>
<evidence type="ECO:0000313" key="9">
    <source>
        <dbReference type="Proteomes" id="UP000466619"/>
    </source>
</evidence>
<keyword evidence="3" id="KW-0862">Zinc</keyword>
<reference evidence="6 9" key="3">
    <citation type="submission" date="2019-12" db="EMBL/GenBank/DDBJ databases">
        <title>Engineering Photorhabdus to improve their lethality against agricultural pests.</title>
        <authorList>
            <person name="Machado R.A.R."/>
        </authorList>
    </citation>
    <scope>NUCLEOTIDE SEQUENCE [LARGE SCALE GENOMIC DNA]</scope>
    <source>
        <strain evidence="6 9">M-CN4</strain>
    </source>
</reference>
<dbReference type="EMBL" id="WSFC01000093">
    <property type="protein sequence ID" value="NDL05826.1"/>
    <property type="molecule type" value="Genomic_DNA"/>
</dbReference>
<keyword evidence="1" id="KW-0479">Metal-binding</keyword>
<gene>
    <name evidence="7" type="ORF">CKY02_10470</name>
    <name evidence="6" type="ORF">GPY48_22555</name>
</gene>
<reference evidence="7 8" key="2">
    <citation type="journal article" date="2018" name="Int. J. Syst. Evol. Microbiol.">
        <title>Whole-genome-based revisit of Photorhabdus phylogeny: proposal for the elevation of most Photorhabdus subspecies to the species level and description of one novel species Photorhabdus bodei sp. nov., and one novel subspecies Photorhabdus laumondii subsp. clarkei subsp. nov.</title>
        <authorList>
            <person name="Machado R.A.R."/>
            <person name="Wuthrich D."/>
            <person name="Kuhnert P."/>
            <person name="Arce C.C.M."/>
            <person name="Thonen L."/>
            <person name="Ruiz C."/>
            <person name="Zhang X."/>
            <person name="Robert C.A.M."/>
            <person name="Karimi J."/>
            <person name="Kamali S."/>
            <person name="Ma J."/>
            <person name="Bruggmann R."/>
            <person name="Erb M."/>
        </authorList>
    </citation>
    <scope>NUCLEOTIDE SEQUENCE [LARGE SCALE GENOMIC DNA]</scope>
    <source>
        <strain evidence="7 8">LJ24-63</strain>
    </source>
</reference>